<accession>A0A6G4VL88</accession>
<evidence type="ECO:0000313" key="4">
    <source>
        <dbReference type="Proteomes" id="UP000472335"/>
    </source>
</evidence>
<name>A0A6G4VL88_9ACTN</name>
<dbReference type="PANTHER" id="PTHR43689">
    <property type="entry name" value="HYDROLASE"/>
    <property type="match status" value="1"/>
</dbReference>
<keyword evidence="4" id="KW-1185">Reference proteome</keyword>
<keyword evidence="1" id="KW-0732">Signal</keyword>
<protein>
    <submittedName>
        <fullName evidence="3">Alpha/beta hydrolase</fullName>
    </submittedName>
</protein>
<reference evidence="3 4" key="1">
    <citation type="submission" date="2020-02" db="EMBL/GenBank/DDBJ databases">
        <title>Whole-genome analyses of novel actinobacteria.</title>
        <authorList>
            <person name="Sahin N."/>
            <person name="Gencbay T."/>
        </authorList>
    </citation>
    <scope>NUCLEOTIDE SEQUENCE [LARGE SCALE GENOMIC DNA]</scope>
    <source>
        <strain evidence="3 4">HC44</strain>
    </source>
</reference>
<dbReference type="Proteomes" id="UP000472335">
    <property type="component" value="Unassembled WGS sequence"/>
</dbReference>
<comment type="caution">
    <text evidence="3">The sequence shown here is derived from an EMBL/GenBank/DDBJ whole genome shotgun (WGS) entry which is preliminary data.</text>
</comment>
<dbReference type="RefSeq" id="WP_165269020.1">
    <property type="nucleotide sequence ID" value="NZ_JAAKZY010000268.1"/>
</dbReference>
<evidence type="ECO:0000256" key="1">
    <source>
        <dbReference type="SAM" id="SignalP"/>
    </source>
</evidence>
<feature type="chain" id="PRO_5026092846" evidence="1">
    <location>
        <begin position="37"/>
        <end position="347"/>
    </location>
</feature>
<dbReference type="Gene3D" id="3.40.50.1820">
    <property type="entry name" value="alpha/beta hydrolase"/>
    <property type="match status" value="1"/>
</dbReference>
<keyword evidence="3" id="KW-0378">Hydrolase</keyword>
<dbReference type="AlphaFoldDB" id="A0A6G4VL88"/>
<feature type="signal peptide" evidence="1">
    <location>
        <begin position="1"/>
        <end position="36"/>
    </location>
</feature>
<gene>
    <name evidence="3" type="ORF">G5C60_44870</name>
</gene>
<organism evidence="3 4">
    <name type="scientific">Streptomyces scabichelini</name>
    <dbReference type="NCBI Taxonomy" id="2711217"/>
    <lineage>
        <taxon>Bacteria</taxon>
        <taxon>Bacillati</taxon>
        <taxon>Actinomycetota</taxon>
        <taxon>Actinomycetes</taxon>
        <taxon>Kitasatosporales</taxon>
        <taxon>Streptomycetaceae</taxon>
        <taxon>Streptomyces</taxon>
    </lineage>
</organism>
<dbReference type="InterPro" id="IPR029058">
    <property type="entry name" value="AB_hydrolase_fold"/>
</dbReference>
<proteinExistence type="predicted"/>
<dbReference type="InterPro" id="IPR000073">
    <property type="entry name" value="AB_hydrolase_1"/>
</dbReference>
<dbReference type="PANTHER" id="PTHR43689:SF8">
    <property type="entry name" value="ALPHA_BETA-HYDROLASES SUPERFAMILY PROTEIN"/>
    <property type="match status" value="1"/>
</dbReference>
<evidence type="ECO:0000313" key="3">
    <source>
        <dbReference type="EMBL" id="NGO14543.1"/>
    </source>
</evidence>
<dbReference type="EMBL" id="JAAKZY010000268">
    <property type="protein sequence ID" value="NGO14543.1"/>
    <property type="molecule type" value="Genomic_DNA"/>
</dbReference>
<dbReference type="SUPFAM" id="SSF53474">
    <property type="entry name" value="alpha/beta-Hydrolases"/>
    <property type="match status" value="1"/>
</dbReference>
<sequence length="347" mass="36665">MSSTKPRNPVALFTVGAASAALLVTAVTVAPQNASAASERASGVTRHTITEKVSLTGSGPADQTVSAVEYRPTRARVRGIQVMIPGVTYDHRYFDLVTDRGRISQAREAAEDGWITVAVDRLGTGNSSRPAADELNGTTHSATIHQLVTKLKAAHKGLPVALVGHSMGSVVAIQEAATYRDVDAVVVTGFMHHAGAGQLLFNAAMHPAAEDAAFTDRAIPDGSLTTRDGMRQLLYWPFNADLSTVKADDAAKQTATIGEFTSFGDEQSNDAYGKSVDVPLLSLVGQHDGLYFDPSDLDKTLKAETAAYPASPDVDVKAIPGAGHDLALQRNADSTTNTIDTWLSRKL</sequence>
<dbReference type="Pfam" id="PF12697">
    <property type="entry name" value="Abhydrolase_6"/>
    <property type="match status" value="1"/>
</dbReference>
<evidence type="ECO:0000259" key="2">
    <source>
        <dbReference type="Pfam" id="PF12697"/>
    </source>
</evidence>
<feature type="domain" description="AB hydrolase-1" evidence="2">
    <location>
        <begin position="82"/>
        <end position="330"/>
    </location>
</feature>
<dbReference type="GO" id="GO:0016787">
    <property type="term" value="F:hydrolase activity"/>
    <property type="evidence" value="ECO:0007669"/>
    <property type="project" value="UniProtKB-KW"/>
</dbReference>